<protein>
    <recommendedName>
        <fullName evidence="3">Phage protein D</fullName>
    </recommendedName>
</protein>
<gene>
    <name evidence="1" type="ORF">BBV17_27890</name>
</gene>
<dbReference type="InterPro" id="IPR054496">
    <property type="entry name" value="E217_GP41"/>
</dbReference>
<reference evidence="1 2" key="1">
    <citation type="submission" date="2016-07" db="EMBL/GenBank/DDBJ databases">
        <title>Bacillus oceanisediminis whole genome.</title>
        <authorList>
            <person name="Pal Y."/>
            <person name="Verma A."/>
            <person name="Mual P."/>
            <person name="Srinivasan K."/>
        </authorList>
    </citation>
    <scope>NUCLEOTIDE SEQUENCE [LARGE SCALE GENOMIC DNA]</scope>
    <source>
        <strain evidence="1 2">Bhandara28</strain>
    </source>
</reference>
<accession>A0ABX3CL39</accession>
<comment type="caution">
    <text evidence="1">The sequence shown here is derived from an EMBL/GenBank/DDBJ whole genome shotgun (WGS) entry which is preliminary data.</text>
</comment>
<dbReference type="Proteomes" id="UP000180194">
    <property type="component" value="Unassembled WGS sequence"/>
</dbReference>
<organism evidence="1 2">
    <name type="scientific">Cytobacillus oceanisediminis</name>
    <dbReference type="NCBI Taxonomy" id="665099"/>
    <lineage>
        <taxon>Bacteria</taxon>
        <taxon>Bacillati</taxon>
        <taxon>Bacillota</taxon>
        <taxon>Bacilli</taxon>
        <taxon>Bacillales</taxon>
        <taxon>Bacillaceae</taxon>
        <taxon>Cytobacillus</taxon>
    </lineage>
</organism>
<keyword evidence="2" id="KW-1185">Reference proteome</keyword>
<name>A0ABX3CL39_9BACI</name>
<evidence type="ECO:0000313" key="2">
    <source>
        <dbReference type="Proteomes" id="UP000180194"/>
    </source>
</evidence>
<dbReference type="Pfam" id="PF22759">
    <property type="entry name" value="E217_GP41"/>
    <property type="match status" value="1"/>
</dbReference>
<evidence type="ECO:0000313" key="1">
    <source>
        <dbReference type="EMBL" id="OHX41665.1"/>
    </source>
</evidence>
<evidence type="ECO:0008006" key="3">
    <source>
        <dbReference type="Google" id="ProtNLM"/>
    </source>
</evidence>
<sequence>MSKLFKRVVEVITTNVKMNNTDLDIEFEIPFDDDLDPNLSVVSVYNLSATTRNQLKRGKMLTINAGYIEDKGLILSGYIDNTTSKLAGADRETIIKVLDSQPLDKKKTLQKSFKPGIKAEQILRDLAKSLGLSIAVLKLPKNKVYSKGYAVDGEIVKTIQDISKDCGAACYISRSKLYIRSLKQGDDHRFVLSSKTGLIGSPEYFEEEKDGVTVKGYKIKSLLQYRMNTGSIVELHAVGVKAKVRIRKGKHIFKGDSYYTEVEAIL</sequence>
<dbReference type="RefSeq" id="WP_071159571.1">
    <property type="nucleotide sequence ID" value="NZ_MBRJ01000055.1"/>
</dbReference>
<dbReference type="NCBIfam" id="NF047561">
    <property type="entry name" value="orf58_phage_fam"/>
    <property type="match status" value="1"/>
</dbReference>
<proteinExistence type="predicted"/>
<dbReference type="EMBL" id="MBRJ01000055">
    <property type="protein sequence ID" value="OHX41665.1"/>
    <property type="molecule type" value="Genomic_DNA"/>
</dbReference>